<feature type="non-terminal residue" evidence="1">
    <location>
        <position position="176"/>
    </location>
</feature>
<keyword evidence="2" id="KW-1185">Reference proteome</keyword>
<proteinExistence type="predicted"/>
<organism evidence="1 2">
    <name type="scientific">Taxus chinensis</name>
    <name type="common">Chinese yew</name>
    <name type="synonym">Taxus wallichiana var. chinensis</name>
    <dbReference type="NCBI Taxonomy" id="29808"/>
    <lineage>
        <taxon>Eukaryota</taxon>
        <taxon>Viridiplantae</taxon>
        <taxon>Streptophyta</taxon>
        <taxon>Embryophyta</taxon>
        <taxon>Tracheophyta</taxon>
        <taxon>Spermatophyta</taxon>
        <taxon>Pinopsida</taxon>
        <taxon>Pinidae</taxon>
        <taxon>Conifers II</taxon>
        <taxon>Cupressales</taxon>
        <taxon>Taxaceae</taxon>
        <taxon>Taxus</taxon>
    </lineage>
</organism>
<sequence length="176" mass="20379">VELEQLEGKAVGIFMCDIDTPFECIKLQQIYQDLKLKDTNFEGIWIPLLWNKHYGLGTCTRSLQEMSWAALPHPNLVNLKNKKPQCVIFDKEGRISNSDALTMMMSWGIEAYPFTQSWINNFFSNMHVESSLEFLSSDLHIVKKEPTRSKLTFLYAEPPTQKLNMKSDLEKLAHLH</sequence>
<dbReference type="AlphaFoldDB" id="A0AA38FA73"/>
<gene>
    <name evidence="1" type="ORF">KI387_038646</name>
</gene>
<dbReference type="EMBL" id="JAHRHJ020000011">
    <property type="protein sequence ID" value="KAH9295058.1"/>
    <property type="molecule type" value="Genomic_DNA"/>
</dbReference>
<dbReference type="PANTHER" id="PTHR33232">
    <property type="entry name" value="PROTEIN SIEVE ELEMENT OCCLUSION B-LIKE"/>
    <property type="match status" value="1"/>
</dbReference>
<dbReference type="GO" id="GO:0010088">
    <property type="term" value="P:phloem development"/>
    <property type="evidence" value="ECO:0007669"/>
    <property type="project" value="InterPro"/>
</dbReference>
<protein>
    <submittedName>
        <fullName evidence="1">Uncharacterized protein</fullName>
    </submittedName>
</protein>
<evidence type="ECO:0000313" key="1">
    <source>
        <dbReference type="EMBL" id="KAH9295058.1"/>
    </source>
</evidence>
<feature type="non-terminal residue" evidence="1">
    <location>
        <position position="1"/>
    </location>
</feature>
<accession>A0AA38FA73</accession>
<name>A0AA38FA73_TAXCH</name>
<dbReference type="InterPro" id="IPR039299">
    <property type="entry name" value="SEOA"/>
</dbReference>
<dbReference type="PANTHER" id="PTHR33232:SF20">
    <property type="entry name" value="PROTEIN SIEVE ELEMENT OCCLUSION B-LIKE"/>
    <property type="match status" value="1"/>
</dbReference>
<dbReference type="Proteomes" id="UP000824469">
    <property type="component" value="Unassembled WGS sequence"/>
</dbReference>
<reference evidence="1 2" key="1">
    <citation type="journal article" date="2021" name="Nat. Plants">
        <title>The Taxus genome provides insights into paclitaxel biosynthesis.</title>
        <authorList>
            <person name="Xiong X."/>
            <person name="Gou J."/>
            <person name="Liao Q."/>
            <person name="Li Y."/>
            <person name="Zhou Q."/>
            <person name="Bi G."/>
            <person name="Li C."/>
            <person name="Du R."/>
            <person name="Wang X."/>
            <person name="Sun T."/>
            <person name="Guo L."/>
            <person name="Liang H."/>
            <person name="Lu P."/>
            <person name="Wu Y."/>
            <person name="Zhang Z."/>
            <person name="Ro D.K."/>
            <person name="Shang Y."/>
            <person name="Huang S."/>
            <person name="Yan J."/>
        </authorList>
    </citation>
    <scope>NUCLEOTIDE SEQUENCE [LARGE SCALE GENOMIC DNA]</scope>
    <source>
        <strain evidence="1">Ta-2019</strain>
    </source>
</reference>
<evidence type="ECO:0000313" key="2">
    <source>
        <dbReference type="Proteomes" id="UP000824469"/>
    </source>
</evidence>
<comment type="caution">
    <text evidence="1">The sequence shown here is derived from an EMBL/GenBank/DDBJ whole genome shotgun (WGS) entry which is preliminary data.</text>
</comment>